<dbReference type="EMBL" id="CDMZ01000433">
    <property type="protein sequence ID" value="CEM14183.1"/>
    <property type="molecule type" value="Genomic_DNA"/>
</dbReference>
<comment type="subunit">
    <text evidence="11">Heterodimer of subunit A (variable subunit) and subunit B (catalytic subunit). Heterodimeric FTR forms a complex with ferredoxin and thioredoxin.</text>
</comment>
<dbReference type="GO" id="GO:0046872">
    <property type="term" value="F:metal ion binding"/>
    <property type="evidence" value="ECO:0007669"/>
    <property type="project" value="UniProtKB-KW"/>
</dbReference>
<proteinExistence type="inferred from homology"/>
<protein>
    <recommendedName>
        <fullName evidence="4">ferredoxin:thioredoxin reductase</fullName>
        <ecNumber evidence="4">1.8.7.2</ecNumber>
    </recommendedName>
    <alternativeName>
        <fullName evidence="12">Ferredoxin-thioredoxin reductase subunit B</fullName>
    </alternativeName>
</protein>
<feature type="region of interest" description="Disordered" evidence="14">
    <location>
        <begin position="1"/>
        <end position="51"/>
    </location>
</feature>
<accession>A0A0G4FKQ3</accession>
<reference evidence="15" key="1">
    <citation type="submission" date="2014-11" db="EMBL/GenBank/DDBJ databases">
        <authorList>
            <person name="Otto D Thomas"/>
            <person name="Naeem Raeece"/>
        </authorList>
    </citation>
    <scope>NUCLEOTIDE SEQUENCE</scope>
</reference>
<evidence type="ECO:0000256" key="5">
    <source>
        <dbReference type="ARBA" id="ARBA00022485"/>
    </source>
</evidence>
<evidence type="ECO:0000256" key="10">
    <source>
        <dbReference type="ARBA" id="ARBA00023157"/>
    </source>
</evidence>
<evidence type="ECO:0000256" key="1">
    <source>
        <dbReference type="ARBA" id="ARBA00001966"/>
    </source>
</evidence>
<evidence type="ECO:0000256" key="6">
    <source>
        <dbReference type="ARBA" id="ARBA00022723"/>
    </source>
</evidence>
<dbReference type="PANTHER" id="PTHR35113:SF1">
    <property type="entry name" value="FERREDOXIN-THIOREDOXIN REDUCTASE CATALYTIC CHAIN, CHLOROPLASTIC"/>
    <property type="match status" value="1"/>
</dbReference>
<evidence type="ECO:0000256" key="3">
    <source>
        <dbReference type="ARBA" id="ARBA00007941"/>
    </source>
</evidence>
<dbReference type="EC" id="1.8.7.2" evidence="4"/>
<feature type="compositionally biased region" description="Low complexity" evidence="14">
    <location>
        <begin position="33"/>
        <end position="43"/>
    </location>
</feature>
<dbReference type="Pfam" id="PF02943">
    <property type="entry name" value="FeThRed_B"/>
    <property type="match status" value="1"/>
</dbReference>
<comment type="function">
    <text evidence="2">Catalytic subunit of the ferredoxin-thioredoxin reductase (FTR), which catalyzes the two-electron reduction of thioredoxins by the electrons provided by reduced ferredoxin.</text>
</comment>
<evidence type="ECO:0000313" key="15">
    <source>
        <dbReference type="EMBL" id="CEM14183.1"/>
    </source>
</evidence>
<dbReference type="AlphaFoldDB" id="A0A0G4FKQ3"/>
<dbReference type="SUPFAM" id="SSF57662">
    <property type="entry name" value="Ferredoxin thioredoxin reductase (FTR), catalytic beta chain"/>
    <property type="match status" value="1"/>
</dbReference>
<evidence type="ECO:0000256" key="8">
    <source>
        <dbReference type="ARBA" id="ARBA00023004"/>
    </source>
</evidence>
<name>A0A0G4FKQ3_9ALVE</name>
<evidence type="ECO:0000256" key="13">
    <source>
        <dbReference type="ARBA" id="ARBA00048150"/>
    </source>
</evidence>
<dbReference type="InterPro" id="IPR036644">
    <property type="entry name" value="FTR_bsu_sf"/>
</dbReference>
<gene>
    <name evidence="15" type="ORF">Cvel_17454</name>
</gene>
<keyword evidence="10" id="KW-1015">Disulfide bond</keyword>
<sequence length="166" mass="18152">MPGANRRGLQLPSGTSNFGSTKRAALLLEKETPLSSSSSTPKNSKPPSPVSKEMTAMWKFAEQYARVTDTVFCSEPEVTSTVLQGLAVNKRELGAPLCPCRSYNDMQAEVKNAYWNCPCVPMQERKECHCMLFLPKDTEFAGETGTIDIEHLIAAEEAGASTEVVF</sequence>
<dbReference type="PANTHER" id="PTHR35113">
    <property type="entry name" value="FERREDOXIN-THIOREDOXIN REDUCTASE CATALYTIC CHAIN, CHLOROPLASTIC"/>
    <property type="match status" value="1"/>
</dbReference>
<comment type="catalytic activity">
    <reaction evidence="13">
        <text>[thioredoxin]-disulfide + 2 reduced [2Fe-2S]-[ferredoxin] + 2 H(+) = [thioredoxin]-dithiol + 2 oxidized [2Fe-2S]-[ferredoxin]</text>
        <dbReference type="Rhea" id="RHEA:42336"/>
        <dbReference type="Rhea" id="RHEA-COMP:10000"/>
        <dbReference type="Rhea" id="RHEA-COMP:10001"/>
        <dbReference type="Rhea" id="RHEA-COMP:10698"/>
        <dbReference type="Rhea" id="RHEA-COMP:10700"/>
        <dbReference type="ChEBI" id="CHEBI:15378"/>
        <dbReference type="ChEBI" id="CHEBI:29950"/>
        <dbReference type="ChEBI" id="CHEBI:33737"/>
        <dbReference type="ChEBI" id="CHEBI:33738"/>
        <dbReference type="ChEBI" id="CHEBI:50058"/>
        <dbReference type="EC" id="1.8.7.2"/>
    </reaction>
</comment>
<evidence type="ECO:0000256" key="2">
    <source>
        <dbReference type="ARBA" id="ARBA00003945"/>
    </source>
</evidence>
<dbReference type="GO" id="GO:0051539">
    <property type="term" value="F:4 iron, 4 sulfur cluster binding"/>
    <property type="evidence" value="ECO:0007669"/>
    <property type="project" value="UniProtKB-KW"/>
</dbReference>
<comment type="similarity">
    <text evidence="3">Belongs to the ferredoxin thioredoxin reductase beta subunit family.</text>
</comment>
<evidence type="ECO:0000256" key="7">
    <source>
        <dbReference type="ARBA" id="ARBA00023002"/>
    </source>
</evidence>
<organism evidence="15">
    <name type="scientific">Chromera velia CCMP2878</name>
    <dbReference type="NCBI Taxonomy" id="1169474"/>
    <lineage>
        <taxon>Eukaryota</taxon>
        <taxon>Sar</taxon>
        <taxon>Alveolata</taxon>
        <taxon>Colpodellida</taxon>
        <taxon>Chromeraceae</taxon>
        <taxon>Chromera</taxon>
    </lineage>
</organism>
<evidence type="ECO:0000256" key="4">
    <source>
        <dbReference type="ARBA" id="ARBA00012358"/>
    </source>
</evidence>
<evidence type="ECO:0000256" key="9">
    <source>
        <dbReference type="ARBA" id="ARBA00023014"/>
    </source>
</evidence>
<keyword evidence="8" id="KW-0408">Iron</keyword>
<dbReference type="FunFam" id="3.90.460.10:FF:000001">
    <property type="entry name" value="Ferredoxin-thioredoxin reductase, catalytic chain"/>
    <property type="match status" value="1"/>
</dbReference>
<keyword evidence="9" id="KW-0411">Iron-sulfur</keyword>
<evidence type="ECO:0000256" key="12">
    <source>
        <dbReference type="ARBA" id="ARBA00030295"/>
    </source>
</evidence>
<evidence type="ECO:0000256" key="11">
    <source>
        <dbReference type="ARBA" id="ARBA00026011"/>
    </source>
</evidence>
<evidence type="ECO:0000256" key="14">
    <source>
        <dbReference type="SAM" id="MobiDB-lite"/>
    </source>
</evidence>
<dbReference type="VEuPathDB" id="CryptoDB:Cvel_17454"/>
<dbReference type="InterPro" id="IPR004209">
    <property type="entry name" value="FTR_bsu"/>
</dbReference>
<comment type="cofactor">
    <cofactor evidence="1">
        <name>[4Fe-4S] cluster</name>
        <dbReference type="ChEBI" id="CHEBI:49883"/>
    </cofactor>
</comment>
<keyword evidence="7" id="KW-0560">Oxidoreductase</keyword>
<dbReference type="GO" id="GO:0016730">
    <property type="term" value="F:oxidoreductase activity, acting on iron-sulfur proteins as donors"/>
    <property type="evidence" value="ECO:0007669"/>
    <property type="project" value="InterPro"/>
</dbReference>
<keyword evidence="5" id="KW-0004">4Fe-4S</keyword>
<dbReference type="Gene3D" id="3.90.460.10">
    <property type="entry name" value="Ferredoxin thioredoxin reductase catalytic beta subunit"/>
    <property type="match status" value="1"/>
</dbReference>
<keyword evidence="6" id="KW-0479">Metal-binding</keyword>